<dbReference type="EMBL" id="HE575320">
    <property type="protein sequence ID" value="CCC91640.1"/>
    <property type="molecule type" value="Genomic_DNA"/>
</dbReference>
<dbReference type="PANTHER" id="PTHR12649:SF11">
    <property type="entry name" value="PEPTIDYL-TRNA HYDROLASE 2, MITOCHONDRIAL"/>
    <property type="match status" value="1"/>
</dbReference>
<dbReference type="InterPro" id="IPR023476">
    <property type="entry name" value="Pep_tRNA_hydro_II_dom_sf"/>
</dbReference>
<comment type="catalytic activity">
    <reaction evidence="4">
        <text>an N-acyl-L-alpha-aminoacyl-tRNA + H2O = an N-acyl-L-amino acid + a tRNA + H(+)</text>
        <dbReference type="Rhea" id="RHEA:54448"/>
        <dbReference type="Rhea" id="RHEA-COMP:10123"/>
        <dbReference type="Rhea" id="RHEA-COMP:13883"/>
        <dbReference type="ChEBI" id="CHEBI:15377"/>
        <dbReference type="ChEBI" id="CHEBI:15378"/>
        <dbReference type="ChEBI" id="CHEBI:59874"/>
        <dbReference type="ChEBI" id="CHEBI:78442"/>
        <dbReference type="ChEBI" id="CHEBI:138191"/>
        <dbReference type="EC" id="3.1.1.29"/>
    </reaction>
</comment>
<name>G0UQH9_TRYCI</name>
<evidence type="ECO:0000313" key="6">
    <source>
        <dbReference type="EMBL" id="CCC91640.1"/>
    </source>
</evidence>
<evidence type="ECO:0000256" key="5">
    <source>
        <dbReference type="SAM" id="Phobius"/>
    </source>
</evidence>
<gene>
    <name evidence="6" type="ORF">TCIL3000_7_4540</name>
</gene>
<comment type="similarity">
    <text evidence="3">Belongs to the PTH2 family.</text>
</comment>
<sequence length="209" mass="22669">MIAVSEDFTSFLVSLGAGVFITTLFMWMGYPFPLTLCSKVRRAGAVIASRGEPMKMTLVVRRDLKMGTGKIAAQCAHAAVAVMEEVQSRRGAVSSYRSSGEHSANGKRGGVEGNCNTVEGQKCNQEEIDQWVTWYDAWCFAGRKKVALQCDSEEQMMIAYKAVKREGLPHALIRDAGRTQIAPGSKAVLAVGPAPDGLVDRVTGHFKLL</sequence>
<keyword evidence="5" id="KW-0812">Transmembrane</keyword>
<dbReference type="SUPFAM" id="SSF102462">
    <property type="entry name" value="Peptidyl-tRNA hydrolase II"/>
    <property type="match status" value="1"/>
</dbReference>
<accession>G0UQH9</accession>
<dbReference type="PANTHER" id="PTHR12649">
    <property type="entry name" value="PEPTIDYL-TRNA HYDROLASE 2"/>
    <property type="match status" value="1"/>
</dbReference>
<dbReference type="Pfam" id="PF01981">
    <property type="entry name" value="PTH2"/>
    <property type="match status" value="1"/>
</dbReference>
<proteinExistence type="inferred from homology"/>
<dbReference type="GO" id="GO:0004045">
    <property type="term" value="F:peptidyl-tRNA hydrolase activity"/>
    <property type="evidence" value="ECO:0007669"/>
    <property type="project" value="UniProtKB-EC"/>
</dbReference>
<keyword evidence="2" id="KW-0378">Hydrolase</keyword>
<dbReference type="InterPro" id="IPR002833">
    <property type="entry name" value="PTH2"/>
</dbReference>
<keyword evidence="5" id="KW-0472">Membrane</keyword>
<dbReference type="VEuPathDB" id="TriTrypDB:TcIL3000_7_4540"/>
<organism evidence="6">
    <name type="scientific">Trypanosoma congolense (strain IL3000)</name>
    <dbReference type="NCBI Taxonomy" id="1068625"/>
    <lineage>
        <taxon>Eukaryota</taxon>
        <taxon>Discoba</taxon>
        <taxon>Euglenozoa</taxon>
        <taxon>Kinetoplastea</taxon>
        <taxon>Metakinetoplastina</taxon>
        <taxon>Trypanosomatida</taxon>
        <taxon>Trypanosomatidae</taxon>
        <taxon>Trypanosoma</taxon>
        <taxon>Nannomonas</taxon>
    </lineage>
</organism>
<feature type="transmembrane region" description="Helical" evidence="5">
    <location>
        <begin position="12"/>
        <end position="32"/>
    </location>
</feature>
<evidence type="ECO:0000256" key="3">
    <source>
        <dbReference type="ARBA" id="ARBA00038050"/>
    </source>
</evidence>
<reference evidence="6" key="1">
    <citation type="journal article" date="2012" name="Proc. Natl. Acad. Sci. U.S.A.">
        <title>Antigenic diversity is generated by distinct evolutionary mechanisms in African trypanosome species.</title>
        <authorList>
            <person name="Jackson A.P."/>
            <person name="Berry A."/>
            <person name="Aslett M."/>
            <person name="Allison H.C."/>
            <person name="Burton P."/>
            <person name="Vavrova-Anderson J."/>
            <person name="Brown R."/>
            <person name="Browne H."/>
            <person name="Corton N."/>
            <person name="Hauser H."/>
            <person name="Gamble J."/>
            <person name="Gilderthorp R."/>
            <person name="Marcello L."/>
            <person name="McQuillan J."/>
            <person name="Otto T.D."/>
            <person name="Quail M.A."/>
            <person name="Sanders M.J."/>
            <person name="van Tonder A."/>
            <person name="Ginger M.L."/>
            <person name="Field M.C."/>
            <person name="Barry J.D."/>
            <person name="Hertz-Fowler C."/>
            <person name="Berriman M."/>
        </authorList>
    </citation>
    <scope>NUCLEOTIDE SEQUENCE</scope>
    <source>
        <strain evidence="6">IL3000</strain>
    </source>
</reference>
<dbReference type="EC" id="3.1.1.29" evidence="1"/>
<evidence type="ECO:0000256" key="2">
    <source>
        <dbReference type="ARBA" id="ARBA00022801"/>
    </source>
</evidence>
<evidence type="ECO:0000256" key="4">
    <source>
        <dbReference type="ARBA" id="ARBA00048707"/>
    </source>
</evidence>
<dbReference type="GO" id="GO:0005829">
    <property type="term" value="C:cytosol"/>
    <property type="evidence" value="ECO:0007669"/>
    <property type="project" value="TreeGrafter"/>
</dbReference>
<keyword evidence="5" id="KW-1133">Transmembrane helix</keyword>
<dbReference type="AlphaFoldDB" id="G0UQH9"/>
<protein>
    <recommendedName>
        <fullName evidence="1">peptidyl-tRNA hydrolase</fullName>
        <ecNumber evidence="1">3.1.1.29</ecNumber>
    </recommendedName>
</protein>
<dbReference type="Gene3D" id="3.40.1490.10">
    <property type="entry name" value="Bit1"/>
    <property type="match status" value="1"/>
</dbReference>
<evidence type="ECO:0000256" key="1">
    <source>
        <dbReference type="ARBA" id="ARBA00013260"/>
    </source>
</evidence>